<dbReference type="GeneID" id="5025164"/>
<proteinExistence type="predicted"/>
<organism evidence="3 4">
    <name type="scientific">Paramecium tetraurelia</name>
    <dbReference type="NCBI Taxonomy" id="5888"/>
    <lineage>
        <taxon>Eukaryota</taxon>
        <taxon>Sar</taxon>
        <taxon>Alveolata</taxon>
        <taxon>Ciliophora</taxon>
        <taxon>Intramacronucleata</taxon>
        <taxon>Oligohymenophorea</taxon>
        <taxon>Peniculida</taxon>
        <taxon>Parameciidae</taxon>
        <taxon>Paramecium</taxon>
    </lineage>
</organism>
<reference evidence="3 4" key="1">
    <citation type="journal article" date="2006" name="Nature">
        <title>Global trends of whole-genome duplications revealed by the ciliate Paramecium tetraurelia.</title>
        <authorList>
            <consortium name="Genoscope"/>
            <person name="Aury J.-M."/>
            <person name="Jaillon O."/>
            <person name="Duret L."/>
            <person name="Noel B."/>
            <person name="Jubin C."/>
            <person name="Porcel B.M."/>
            <person name="Segurens B."/>
            <person name="Daubin V."/>
            <person name="Anthouard V."/>
            <person name="Aiach N."/>
            <person name="Arnaiz O."/>
            <person name="Billaut A."/>
            <person name="Beisson J."/>
            <person name="Blanc I."/>
            <person name="Bouhouche K."/>
            <person name="Camara F."/>
            <person name="Duharcourt S."/>
            <person name="Guigo R."/>
            <person name="Gogendeau D."/>
            <person name="Katinka M."/>
            <person name="Keller A.-M."/>
            <person name="Kissmehl R."/>
            <person name="Klotz C."/>
            <person name="Koll F."/>
            <person name="Le Moue A."/>
            <person name="Lepere C."/>
            <person name="Malinsky S."/>
            <person name="Nowacki M."/>
            <person name="Nowak J.K."/>
            <person name="Plattner H."/>
            <person name="Poulain J."/>
            <person name="Ruiz F."/>
            <person name="Serrano V."/>
            <person name="Zagulski M."/>
            <person name="Dessen P."/>
            <person name="Betermier M."/>
            <person name="Weissenbach J."/>
            <person name="Scarpelli C."/>
            <person name="Schachter V."/>
            <person name="Sperling L."/>
            <person name="Meyer E."/>
            <person name="Cohen J."/>
            <person name="Wincker P."/>
        </authorList>
    </citation>
    <scope>NUCLEOTIDE SEQUENCE [LARGE SCALE GENOMIC DNA]</scope>
    <source>
        <strain evidence="3 4">Stock d4-2</strain>
    </source>
</reference>
<dbReference type="PANTHER" id="PTHR45614">
    <property type="entry name" value="MYB PROTEIN-RELATED"/>
    <property type="match status" value="1"/>
</dbReference>
<dbReference type="SUPFAM" id="SSF46689">
    <property type="entry name" value="Homeodomain-like"/>
    <property type="match status" value="2"/>
</dbReference>
<gene>
    <name evidence="3" type="ORF">GSPATT00008461001</name>
</gene>
<dbReference type="InterPro" id="IPR050560">
    <property type="entry name" value="MYB_TF"/>
</dbReference>
<dbReference type="OMA" id="NIECLIM"/>
<accession>A0CMG5</accession>
<dbReference type="GO" id="GO:0006355">
    <property type="term" value="P:regulation of DNA-templated transcription"/>
    <property type="evidence" value="ECO:0000318"/>
    <property type="project" value="GO_Central"/>
</dbReference>
<dbReference type="PROSITE" id="PS51294">
    <property type="entry name" value="HTH_MYB"/>
    <property type="match status" value="2"/>
</dbReference>
<dbReference type="PROSITE" id="PS50090">
    <property type="entry name" value="MYB_LIKE"/>
    <property type="match status" value="2"/>
</dbReference>
<evidence type="ECO:0000313" key="3">
    <source>
        <dbReference type="EMBL" id="CAK71982.1"/>
    </source>
</evidence>
<feature type="domain" description="HTH myb-type" evidence="2">
    <location>
        <begin position="123"/>
        <end position="176"/>
    </location>
</feature>
<dbReference type="GO" id="GO:0000978">
    <property type="term" value="F:RNA polymerase II cis-regulatory region sequence-specific DNA binding"/>
    <property type="evidence" value="ECO:0000318"/>
    <property type="project" value="GO_Central"/>
</dbReference>
<evidence type="ECO:0000313" key="4">
    <source>
        <dbReference type="Proteomes" id="UP000000600"/>
    </source>
</evidence>
<dbReference type="InterPro" id="IPR001005">
    <property type="entry name" value="SANT/Myb"/>
</dbReference>
<evidence type="ECO:0000259" key="1">
    <source>
        <dbReference type="PROSITE" id="PS50090"/>
    </source>
</evidence>
<dbReference type="STRING" id="5888.A0CMG5"/>
<dbReference type="GO" id="GO:0000981">
    <property type="term" value="F:DNA-binding transcription factor activity, RNA polymerase II-specific"/>
    <property type="evidence" value="ECO:0000318"/>
    <property type="project" value="GO_Central"/>
</dbReference>
<sequence length="317" mass="38085">MQMKKNSLDRQAIQNLFTNIDNQFKIQLLSTNCFPLQYIPTYDELSSILNTFEKSNFNKKGAWTPCQEKLLNVVVFGVCLQNRILPHDLVQNIHLLQMIQDWERISRLIIHHNWKACRNRWLQEKQAKASWTLEEDQALIQLYNQHPNKWCDIAIELMKKCQTPYARQGKQCRDRWVNKLDPNIKKDPWTKEEELMLFQEVKKKGKRWAEISLQIFQLRRTENTIKNRYYNLIKQEQNKLKLSKMSNDEKEYFVMNKIIKELQEKVYQNQHNCLDDTNWKQIMSSNFKISQFSQQLCNIECLIMIKGRKLVKLNGTL</sequence>
<feature type="domain" description="HTH myb-type" evidence="2">
    <location>
        <begin position="181"/>
        <end position="237"/>
    </location>
</feature>
<dbReference type="Proteomes" id="UP000000600">
    <property type="component" value="Unassembled WGS sequence"/>
</dbReference>
<dbReference type="Gene3D" id="1.10.10.60">
    <property type="entry name" value="Homeodomain-like"/>
    <property type="match status" value="2"/>
</dbReference>
<dbReference type="KEGG" id="ptm:GSPATT00008461001"/>
<name>A0CMG5_PARTE</name>
<evidence type="ECO:0000259" key="2">
    <source>
        <dbReference type="PROSITE" id="PS51294"/>
    </source>
</evidence>
<dbReference type="InterPro" id="IPR009057">
    <property type="entry name" value="Homeodomain-like_sf"/>
</dbReference>
<dbReference type="AlphaFoldDB" id="A0CMG5"/>
<dbReference type="OrthoDB" id="2143914at2759"/>
<dbReference type="GO" id="GO:0005634">
    <property type="term" value="C:nucleus"/>
    <property type="evidence" value="ECO:0000318"/>
    <property type="project" value="GO_Central"/>
</dbReference>
<dbReference type="eggNOG" id="KOG0048">
    <property type="taxonomic scope" value="Eukaryota"/>
</dbReference>
<dbReference type="Pfam" id="PF13921">
    <property type="entry name" value="Myb_DNA-bind_6"/>
    <property type="match status" value="1"/>
</dbReference>
<keyword evidence="4" id="KW-1185">Reference proteome</keyword>
<dbReference type="RefSeq" id="XP_001439379.1">
    <property type="nucleotide sequence ID" value="XM_001439342.1"/>
</dbReference>
<feature type="domain" description="Myb-like" evidence="1">
    <location>
        <begin position="181"/>
        <end position="233"/>
    </location>
</feature>
<protein>
    <submittedName>
        <fullName evidence="3">Uncharacterized protein</fullName>
    </submittedName>
</protein>
<dbReference type="HOGENOM" id="CLU_878417_0_0_1"/>
<dbReference type="SMART" id="SM00717">
    <property type="entry name" value="SANT"/>
    <property type="match status" value="2"/>
</dbReference>
<dbReference type="CDD" id="cd00167">
    <property type="entry name" value="SANT"/>
    <property type="match status" value="2"/>
</dbReference>
<dbReference type="InterPro" id="IPR017930">
    <property type="entry name" value="Myb_dom"/>
</dbReference>
<feature type="domain" description="Myb-like" evidence="1">
    <location>
        <begin position="123"/>
        <end position="180"/>
    </location>
</feature>
<dbReference type="InParanoid" id="A0CMG5"/>
<dbReference type="EMBL" id="CT868108">
    <property type="protein sequence ID" value="CAK71982.1"/>
    <property type="molecule type" value="Genomic_DNA"/>
</dbReference>
<dbReference type="PANTHER" id="PTHR45614:SF271">
    <property type="entry name" value="MYB DNA BINDING PROTEIN_ TRANSCRIPTION FACTOR-LIKE PROTEIN"/>
    <property type="match status" value="1"/>
</dbReference>